<evidence type="ECO:0000256" key="1">
    <source>
        <dbReference type="ARBA" id="ARBA00001917"/>
    </source>
</evidence>
<sequence>MESVQNGNHALKNGKIYHENGKGCNENGKNCHENGNGVLKNGDAEYGNNNLTITFRTLNPADKRTESTSGLAYIECKTYNPFELFAEWHAEARASNLVNPNALCFSTSSKDGKVSSRFLLLRRQDLDGFVIMTDKRSKKVAELTENPVASMSFLWSYRKDGRAVNRQVRIDGDVVELDGN</sequence>
<comment type="pathway">
    <text evidence="3">Cofactor metabolism; pyridoxal 5'-phosphate salvage; pyridoxal 5'-phosphate from pyridoxamine 5'-phosphate: step 1/1.</text>
</comment>
<evidence type="ECO:0000259" key="10">
    <source>
        <dbReference type="Pfam" id="PF01243"/>
    </source>
</evidence>
<evidence type="ECO:0000256" key="8">
    <source>
        <dbReference type="ARBA" id="ARBA00022643"/>
    </source>
</evidence>
<comment type="similarity">
    <text evidence="5">Belongs to the pyridoxamine 5'-phosphate oxidase family.</text>
</comment>
<dbReference type="EMBL" id="GEDC01027472">
    <property type="protein sequence ID" value="JAS09826.1"/>
    <property type="molecule type" value="Transcribed_RNA"/>
</dbReference>
<evidence type="ECO:0000313" key="11">
    <source>
        <dbReference type="EMBL" id="JAS09826.1"/>
    </source>
</evidence>
<protein>
    <recommendedName>
        <fullName evidence="6">pyridoxal 5'-phosphate synthase</fullName>
        <ecNumber evidence="6">1.4.3.5</ecNumber>
    </recommendedName>
</protein>
<proteinExistence type="inferred from homology"/>
<keyword evidence="7" id="KW-0285">Flavoprotein</keyword>
<feature type="non-terminal residue" evidence="11">
    <location>
        <position position="180"/>
    </location>
</feature>
<evidence type="ECO:0000256" key="5">
    <source>
        <dbReference type="ARBA" id="ARBA00007301"/>
    </source>
</evidence>
<dbReference type="PANTHER" id="PTHR10851:SF0">
    <property type="entry name" value="PYRIDOXINE-5'-PHOSPHATE OXIDASE"/>
    <property type="match status" value="1"/>
</dbReference>
<dbReference type="Gene3D" id="2.30.110.10">
    <property type="entry name" value="Electron Transport, Fmn-binding Protein, Chain A"/>
    <property type="match status" value="1"/>
</dbReference>
<dbReference type="GO" id="GO:0008615">
    <property type="term" value="P:pyridoxine biosynthetic process"/>
    <property type="evidence" value="ECO:0007669"/>
    <property type="project" value="InterPro"/>
</dbReference>
<dbReference type="UniPathway" id="UPA01068">
    <property type="reaction ID" value="UER00304"/>
</dbReference>
<evidence type="ECO:0000256" key="9">
    <source>
        <dbReference type="ARBA" id="ARBA00023002"/>
    </source>
</evidence>
<dbReference type="InterPro" id="IPR011576">
    <property type="entry name" value="Pyridox_Oxase_N"/>
</dbReference>
<comment type="cofactor">
    <cofactor evidence="1">
        <name>FMN</name>
        <dbReference type="ChEBI" id="CHEBI:58210"/>
    </cofactor>
</comment>
<dbReference type="GO" id="GO:0010181">
    <property type="term" value="F:FMN binding"/>
    <property type="evidence" value="ECO:0007669"/>
    <property type="project" value="InterPro"/>
</dbReference>
<dbReference type="InterPro" id="IPR000659">
    <property type="entry name" value="Pyridox_Oxase"/>
</dbReference>
<feature type="domain" description="Pyridoxamine 5'-phosphate oxidase N-terminal" evidence="10">
    <location>
        <begin position="97"/>
        <end position="175"/>
    </location>
</feature>
<reference evidence="11" key="1">
    <citation type="submission" date="2015-12" db="EMBL/GenBank/DDBJ databases">
        <title>De novo transcriptome assembly of four potential Pierce s Disease insect vectors from Arizona vineyards.</title>
        <authorList>
            <person name="Tassone E.E."/>
        </authorList>
    </citation>
    <scope>NUCLEOTIDE SEQUENCE</scope>
</reference>
<gene>
    <name evidence="11" type="ORF">g.17988</name>
</gene>
<dbReference type="Pfam" id="PF01243">
    <property type="entry name" value="PNPOx_N"/>
    <property type="match status" value="1"/>
</dbReference>
<keyword evidence="8" id="KW-0288">FMN</keyword>
<evidence type="ECO:0000256" key="4">
    <source>
        <dbReference type="ARBA" id="ARBA00005037"/>
    </source>
</evidence>
<dbReference type="PANTHER" id="PTHR10851">
    <property type="entry name" value="PYRIDOXINE-5-PHOSPHATE OXIDASE"/>
    <property type="match status" value="1"/>
</dbReference>
<dbReference type="EC" id="1.4.3.5" evidence="6"/>
<evidence type="ECO:0000256" key="7">
    <source>
        <dbReference type="ARBA" id="ARBA00022630"/>
    </source>
</evidence>
<comment type="function">
    <text evidence="2">Catalyzes the oxidation of either pyridoxine 5'-phosphate (PNP) or pyridoxamine 5'-phosphate (PMP) into pyridoxal 5'-phosphate (PLP).</text>
</comment>
<evidence type="ECO:0000256" key="2">
    <source>
        <dbReference type="ARBA" id="ARBA00003691"/>
    </source>
</evidence>
<dbReference type="SUPFAM" id="SSF50475">
    <property type="entry name" value="FMN-binding split barrel"/>
    <property type="match status" value="1"/>
</dbReference>
<dbReference type="GO" id="GO:0004733">
    <property type="term" value="F:pyridoxamine phosphate oxidase activity"/>
    <property type="evidence" value="ECO:0007669"/>
    <property type="project" value="UniProtKB-EC"/>
</dbReference>
<dbReference type="InterPro" id="IPR012349">
    <property type="entry name" value="Split_barrel_FMN-bd"/>
</dbReference>
<evidence type="ECO:0000256" key="3">
    <source>
        <dbReference type="ARBA" id="ARBA00004738"/>
    </source>
</evidence>
<dbReference type="AlphaFoldDB" id="A0A1B6C8K9"/>
<evidence type="ECO:0000256" key="6">
    <source>
        <dbReference type="ARBA" id="ARBA00012801"/>
    </source>
</evidence>
<name>A0A1B6C8K9_9HEMI</name>
<organism evidence="11">
    <name type="scientific">Clastoptera arizonana</name>
    <name type="common">Arizona spittle bug</name>
    <dbReference type="NCBI Taxonomy" id="38151"/>
    <lineage>
        <taxon>Eukaryota</taxon>
        <taxon>Metazoa</taxon>
        <taxon>Ecdysozoa</taxon>
        <taxon>Arthropoda</taxon>
        <taxon>Hexapoda</taxon>
        <taxon>Insecta</taxon>
        <taxon>Pterygota</taxon>
        <taxon>Neoptera</taxon>
        <taxon>Paraneoptera</taxon>
        <taxon>Hemiptera</taxon>
        <taxon>Auchenorrhyncha</taxon>
        <taxon>Cercopoidea</taxon>
        <taxon>Clastopteridae</taxon>
        <taxon>Clastoptera</taxon>
    </lineage>
</organism>
<accession>A0A1B6C8K9</accession>
<keyword evidence="9" id="KW-0560">Oxidoreductase</keyword>
<comment type="pathway">
    <text evidence="4">Cofactor metabolism; pyridoxal 5'-phosphate salvage; pyridoxal 5'-phosphate from pyridoxine 5'-phosphate: step 1/1.</text>
</comment>